<reference evidence="3 4" key="1">
    <citation type="journal article" date="2016" name="Mol. Biol. Evol.">
        <title>Comparative Genomics of Early-Diverging Mushroom-Forming Fungi Provides Insights into the Origins of Lignocellulose Decay Capabilities.</title>
        <authorList>
            <person name="Nagy L.G."/>
            <person name="Riley R."/>
            <person name="Tritt A."/>
            <person name="Adam C."/>
            <person name="Daum C."/>
            <person name="Floudas D."/>
            <person name="Sun H."/>
            <person name="Yadav J.S."/>
            <person name="Pangilinan J."/>
            <person name="Larsson K.H."/>
            <person name="Matsuura K."/>
            <person name="Barry K."/>
            <person name="Labutti K."/>
            <person name="Kuo R."/>
            <person name="Ohm R.A."/>
            <person name="Bhattacharya S.S."/>
            <person name="Shirouzu T."/>
            <person name="Yoshinaga Y."/>
            <person name="Martin F.M."/>
            <person name="Grigoriev I.V."/>
            <person name="Hibbett D.S."/>
        </authorList>
    </citation>
    <scope>NUCLEOTIDE SEQUENCE [LARGE SCALE GENOMIC DNA]</scope>
    <source>
        <strain evidence="3 4">HHB12733</strain>
    </source>
</reference>
<dbReference type="InterPro" id="IPR003114">
    <property type="entry name" value="Phox_assoc"/>
</dbReference>
<evidence type="ECO:0000313" key="3">
    <source>
        <dbReference type="EMBL" id="KZT61839.1"/>
    </source>
</evidence>
<dbReference type="Proteomes" id="UP000076842">
    <property type="component" value="Unassembled WGS sequence"/>
</dbReference>
<organism evidence="3 4">
    <name type="scientific">Calocera cornea HHB12733</name>
    <dbReference type="NCBI Taxonomy" id="1353952"/>
    <lineage>
        <taxon>Eukaryota</taxon>
        <taxon>Fungi</taxon>
        <taxon>Dikarya</taxon>
        <taxon>Basidiomycota</taxon>
        <taxon>Agaricomycotina</taxon>
        <taxon>Dacrymycetes</taxon>
        <taxon>Dacrymycetales</taxon>
        <taxon>Dacrymycetaceae</taxon>
        <taxon>Calocera</taxon>
    </lineage>
</organism>
<dbReference type="Pfam" id="PF02194">
    <property type="entry name" value="PXA"/>
    <property type="match status" value="1"/>
</dbReference>
<evidence type="ECO:0000313" key="4">
    <source>
        <dbReference type="Proteomes" id="UP000076842"/>
    </source>
</evidence>
<feature type="domain" description="PXA" evidence="2">
    <location>
        <begin position="49"/>
        <end position="224"/>
    </location>
</feature>
<dbReference type="GO" id="GO:0035091">
    <property type="term" value="F:phosphatidylinositol binding"/>
    <property type="evidence" value="ECO:0007669"/>
    <property type="project" value="TreeGrafter"/>
</dbReference>
<feature type="compositionally biased region" description="Basic and acidic residues" evidence="1">
    <location>
        <begin position="459"/>
        <end position="471"/>
    </location>
</feature>
<evidence type="ECO:0000256" key="1">
    <source>
        <dbReference type="SAM" id="MobiDB-lite"/>
    </source>
</evidence>
<feature type="region of interest" description="Disordered" evidence="1">
    <location>
        <begin position="447"/>
        <end position="480"/>
    </location>
</feature>
<dbReference type="SMART" id="SM00313">
    <property type="entry name" value="PXA"/>
    <property type="match status" value="1"/>
</dbReference>
<dbReference type="AlphaFoldDB" id="A0A165JHD6"/>
<evidence type="ECO:0000259" key="2">
    <source>
        <dbReference type="PROSITE" id="PS51207"/>
    </source>
</evidence>
<dbReference type="PANTHER" id="PTHR22775">
    <property type="entry name" value="SORTING NEXIN"/>
    <property type="match status" value="1"/>
</dbReference>
<keyword evidence="4" id="KW-1185">Reference proteome</keyword>
<dbReference type="OrthoDB" id="3354261at2759"/>
<dbReference type="EMBL" id="KV423920">
    <property type="protein sequence ID" value="KZT61839.1"/>
    <property type="molecule type" value="Genomic_DNA"/>
</dbReference>
<dbReference type="PANTHER" id="PTHR22775:SF3">
    <property type="entry name" value="SORTING NEXIN-13"/>
    <property type="match status" value="1"/>
</dbReference>
<dbReference type="PROSITE" id="PS51207">
    <property type="entry name" value="PXA"/>
    <property type="match status" value="1"/>
</dbReference>
<dbReference type="InParanoid" id="A0A165JHD6"/>
<dbReference type="STRING" id="1353952.A0A165JHD6"/>
<accession>A0A165JHD6</accession>
<proteinExistence type="predicted"/>
<name>A0A165JHD6_9BASI</name>
<sequence length="480" mass="52407">MSGLRSASLHSSPAVYTPVPISTLPFYRRLLFPTLPQATPTPPIFAHGTPELNIATYELLAVILRSHVSPWYTRLTKDKTFVPEIATVIVHVLREVERRALAADLPLLLYTTSSTLLAQHYADYRAAQLRHALSPSTSVAEGFHALQPHIALTPESTAINPEYLRQAVEFVLRACMTKVDWQAETERTIVREILVNPVLGGILPRLAQPWFLFGLMLSAMGKGKGSKASKFTPKAPVTSMRQMLVLLIGALHSLTSALHSVVTLMQSISRFLASLPTRKQDAPQTRYYASNLLVLVGTVLDLSSRLVSGLLLSYISIIVALLQPLLDRILSYVLYAYILTPAHITTIVIRVNAILFPNGVPAPPTIEPPHDEQVLTRQTLEARLVDALPSALSSIIIGPTTEARTRTAHDILQPLSDAACNVHLVMRLLDAILLSLFPELAADSPAVPPPSALLGSMTEEAKLDSDTESNKEGFATPLSH</sequence>
<gene>
    <name evidence="3" type="ORF">CALCODRAFT_490752</name>
</gene>
<protein>
    <recommendedName>
        <fullName evidence="2">PXA domain-containing protein</fullName>
    </recommendedName>
</protein>